<keyword evidence="3" id="KW-1185">Reference proteome</keyword>
<dbReference type="SUPFAM" id="SSF51322">
    <property type="entry name" value="Cyanovirin-N"/>
    <property type="match status" value="1"/>
</dbReference>
<proteinExistence type="predicted"/>
<organism evidence="2 3">
    <name type="scientific">Drechslerella dactyloides</name>
    <name type="common">Nematode-trapping fungus</name>
    <name type="synonym">Arthrobotrys dactyloides</name>
    <dbReference type="NCBI Taxonomy" id="74499"/>
    <lineage>
        <taxon>Eukaryota</taxon>
        <taxon>Fungi</taxon>
        <taxon>Dikarya</taxon>
        <taxon>Ascomycota</taxon>
        <taxon>Pezizomycotina</taxon>
        <taxon>Orbiliomycetes</taxon>
        <taxon>Orbiliales</taxon>
        <taxon>Orbiliaceae</taxon>
        <taxon>Drechslerella</taxon>
    </lineage>
</organism>
<name>A0AAD6NGX7_DREDA</name>
<dbReference type="InterPro" id="IPR011058">
    <property type="entry name" value="Cyanovirin-N"/>
</dbReference>
<evidence type="ECO:0000259" key="1">
    <source>
        <dbReference type="SMART" id="SM01111"/>
    </source>
</evidence>
<sequence>MSVWVPVTSRSKFWYIEDGWLNTPLMSPDGKDVKIDAFPGIKLDDVLGVKNGHFDVSPDASGLISSGKSMSLKIGQDFVLHAQLQDDMGDWHPRQLNMSFFIFAKDKSVEFKSPSTNIKISGGAFILEGTKIKGICLASDGLLHDTEYDLTKFLDNKNGAFVARDEADGLGGYAISGNNFALDENDIILTGKLKNDADDEVNAAIDLSLHLSNIDGQLQFKPPQGPWDRDGAWTQFAETFPYVSWAVVAAHLVSGNIDQAKRAAARSLYALIVFASCTAGGIVGNGLGISMGAALGTAAAMKIEELVASTIVDPQVAAQIDPATLERYFKEVLVNAAAGKVGGVLSKRAARFGGSYVSDAIEGMTKKAMDGAKRKIITDATEQGLSFTSGPSLAYRTNDFVIILDNIGQELGEPRLEIKS</sequence>
<accession>A0AAD6NGX7</accession>
<dbReference type="SMART" id="SM01111">
    <property type="entry name" value="CVNH"/>
    <property type="match status" value="1"/>
</dbReference>
<gene>
    <name evidence="2" type="ORF">Dda_9013</name>
</gene>
<evidence type="ECO:0000313" key="3">
    <source>
        <dbReference type="Proteomes" id="UP001221413"/>
    </source>
</evidence>
<protein>
    <recommendedName>
        <fullName evidence="1">Cyanovirin-N domain-containing protein</fullName>
    </recommendedName>
</protein>
<feature type="domain" description="Cyanovirin-N" evidence="1">
    <location>
        <begin position="110"/>
        <end position="220"/>
    </location>
</feature>
<dbReference type="PANTHER" id="PTHR42076:SF1">
    <property type="entry name" value="CYANOVIRIN-N DOMAIN-CONTAINING PROTEIN"/>
    <property type="match status" value="1"/>
</dbReference>
<dbReference type="Pfam" id="PF08881">
    <property type="entry name" value="CVNH"/>
    <property type="match status" value="1"/>
</dbReference>
<reference evidence="2" key="1">
    <citation type="submission" date="2023-01" db="EMBL/GenBank/DDBJ databases">
        <title>The chitinases involved in constricting ring structure development in the nematode-trapping fungus Drechslerella dactyloides.</title>
        <authorList>
            <person name="Wang R."/>
            <person name="Zhang L."/>
            <person name="Tang P."/>
            <person name="Li S."/>
            <person name="Liang L."/>
        </authorList>
    </citation>
    <scope>NUCLEOTIDE SEQUENCE</scope>
    <source>
        <strain evidence="2">YMF1.00031</strain>
    </source>
</reference>
<comment type="caution">
    <text evidence="2">The sequence shown here is derived from an EMBL/GenBank/DDBJ whole genome shotgun (WGS) entry which is preliminary data.</text>
</comment>
<dbReference type="Proteomes" id="UP001221413">
    <property type="component" value="Unassembled WGS sequence"/>
</dbReference>
<dbReference type="PANTHER" id="PTHR42076">
    <property type="entry name" value="CYANOVIRIN-N HOMOLOG"/>
    <property type="match status" value="1"/>
</dbReference>
<dbReference type="AlphaFoldDB" id="A0AAD6NGX7"/>
<dbReference type="InterPro" id="IPR036673">
    <property type="entry name" value="Cyanovirin-N_sf"/>
</dbReference>
<dbReference type="EMBL" id="JAQGDS010000014">
    <property type="protein sequence ID" value="KAJ6256178.1"/>
    <property type="molecule type" value="Genomic_DNA"/>
</dbReference>
<evidence type="ECO:0000313" key="2">
    <source>
        <dbReference type="EMBL" id="KAJ6256178.1"/>
    </source>
</evidence>
<dbReference type="Gene3D" id="2.30.60.10">
    <property type="entry name" value="Cyanovirin-N"/>
    <property type="match status" value="2"/>
</dbReference>